<comment type="caution">
    <text evidence="1">The sequence shown here is derived from an EMBL/GenBank/DDBJ whole genome shotgun (WGS) entry which is preliminary data.</text>
</comment>
<evidence type="ECO:0000313" key="1">
    <source>
        <dbReference type="EMBL" id="KNF08909.1"/>
    </source>
</evidence>
<gene>
    <name evidence="1" type="ORF">CLPU_5c02160</name>
</gene>
<dbReference type="OrthoDB" id="1707643at2"/>
<name>A0A0L0WBK3_GOTPU</name>
<protein>
    <submittedName>
        <fullName evidence="1">Uncharacterized protein</fullName>
    </submittedName>
</protein>
<organism evidence="1 2">
    <name type="scientific">Gottschalkia purinilytica</name>
    <name type="common">Clostridium purinilyticum</name>
    <dbReference type="NCBI Taxonomy" id="1503"/>
    <lineage>
        <taxon>Bacteria</taxon>
        <taxon>Bacillati</taxon>
        <taxon>Bacillota</taxon>
        <taxon>Tissierellia</taxon>
        <taxon>Tissierellales</taxon>
        <taxon>Gottschalkiaceae</taxon>
        <taxon>Gottschalkia</taxon>
    </lineage>
</organism>
<keyword evidence="2" id="KW-1185">Reference proteome</keyword>
<proteinExistence type="predicted"/>
<dbReference type="Proteomes" id="UP000037267">
    <property type="component" value="Unassembled WGS sequence"/>
</dbReference>
<accession>A0A0L0WBK3</accession>
<sequence length="98" mass="11674">MNEVEILLNYFKKFRVECHFRLDMVGGPMKDFPMHIYEAAYKQAKEDIIKEYNLSNEMSDNIDKVNNYFIKTLKETDHYGKADDLTVKLIESKEIFNI</sequence>
<dbReference type="AlphaFoldDB" id="A0A0L0WBK3"/>
<dbReference type="EMBL" id="LGSS01000005">
    <property type="protein sequence ID" value="KNF08909.1"/>
    <property type="molecule type" value="Genomic_DNA"/>
</dbReference>
<reference evidence="2" key="1">
    <citation type="submission" date="2015-07" db="EMBL/GenBank/DDBJ databases">
        <title>Draft genome sequence of the purine-degrading Gottschalkia purinilyticum DSM 1384 (formerly Clostridium purinilyticum).</title>
        <authorList>
            <person name="Poehlein A."/>
            <person name="Schiel-Bengelsdorf B."/>
            <person name="Bengelsdorf F.R."/>
            <person name="Daniel R."/>
            <person name="Duerre P."/>
        </authorList>
    </citation>
    <scope>NUCLEOTIDE SEQUENCE [LARGE SCALE GENOMIC DNA]</scope>
    <source>
        <strain evidence="2">DSM 1384</strain>
    </source>
</reference>
<evidence type="ECO:0000313" key="2">
    <source>
        <dbReference type="Proteomes" id="UP000037267"/>
    </source>
</evidence>
<dbReference type="RefSeq" id="WP_050354994.1">
    <property type="nucleotide sequence ID" value="NZ_LGSS01000005.1"/>
</dbReference>